<accession>A0A1F7IDS8</accession>
<dbReference type="AlphaFoldDB" id="A0A1F7IDS8"/>
<comment type="caution">
    <text evidence="1">The sequence shown here is derived from an EMBL/GenBank/DDBJ whole genome shotgun (WGS) entry which is preliminary data.</text>
</comment>
<name>A0A1F7IDS8_9BACT</name>
<evidence type="ECO:0000313" key="2">
    <source>
        <dbReference type="Proteomes" id="UP000177698"/>
    </source>
</evidence>
<dbReference type="STRING" id="1802056.A2954_00735"/>
<reference evidence="1 2" key="1">
    <citation type="journal article" date="2016" name="Nat. Commun.">
        <title>Thousands of microbial genomes shed light on interconnected biogeochemical processes in an aquifer system.</title>
        <authorList>
            <person name="Anantharaman K."/>
            <person name="Brown C.T."/>
            <person name="Hug L.A."/>
            <person name="Sharon I."/>
            <person name="Castelle C.J."/>
            <person name="Probst A.J."/>
            <person name="Thomas B.C."/>
            <person name="Singh A."/>
            <person name="Wilkins M.J."/>
            <person name="Karaoz U."/>
            <person name="Brodie E.L."/>
            <person name="Williams K.H."/>
            <person name="Hubbard S.S."/>
            <person name="Banfield J.F."/>
        </authorList>
    </citation>
    <scope>NUCLEOTIDE SEQUENCE [LARGE SCALE GENOMIC DNA]</scope>
</reference>
<evidence type="ECO:0000313" key="1">
    <source>
        <dbReference type="EMBL" id="OGK41513.1"/>
    </source>
</evidence>
<organism evidence="1 2">
    <name type="scientific">Candidatus Roizmanbacteria bacterium RIFCSPLOWO2_01_FULL_37_12</name>
    <dbReference type="NCBI Taxonomy" id="1802056"/>
    <lineage>
        <taxon>Bacteria</taxon>
        <taxon>Candidatus Roizmaniibacteriota</taxon>
    </lineage>
</organism>
<sequence>METKIEINKEVENNKRHYYDITLLVDRPDFIEWIVELRKKWKINKLFEDYHEFYSHIWKISNKNWGLFKKDIEKVRQSFGRLPNFDEVIMYALAFNEIPDGIYKSCYLETIEDPADPNNDEKYKYAIIVTPNTIKDDLAVVLKEFKQKVKKGLIQKKSKKVMDEAVVNYEFELGPNYAPPPNKIANIVRDRKWYWLQKKGDSYRQIWEKTERKDKTFDKDGVTKAIKALKKRLT</sequence>
<protein>
    <submittedName>
        <fullName evidence="1">Uncharacterized protein</fullName>
    </submittedName>
</protein>
<dbReference type="Proteomes" id="UP000177698">
    <property type="component" value="Unassembled WGS sequence"/>
</dbReference>
<proteinExistence type="predicted"/>
<gene>
    <name evidence="1" type="ORF">A2954_00735</name>
</gene>
<dbReference type="EMBL" id="MGAG01000011">
    <property type="protein sequence ID" value="OGK41513.1"/>
    <property type="molecule type" value="Genomic_DNA"/>
</dbReference>